<keyword evidence="10" id="KW-0406">Ion transport</keyword>
<evidence type="ECO:0000256" key="9">
    <source>
        <dbReference type="ARBA" id="ARBA00049940"/>
    </source>
</evidence>
<evidence type="ECO:0000256" key="10">
    <source>
        <dbReference type="HAMAP-Rule" id="MF_00454"/>
    </source>
</evidence>
<dbReference type="PANTHER" id="PTHR28259">
    <property type="entry name" value="FLUORIDE EXPORT PROTEIN 1-RELATED"/>
    <property type="match status" value="1"/>
</dbReference>
<protein>
    <recommendedName>
        <fullName evidence="10">Fluoride-specific ion channel FluC</fullName>
    </recommendedName>
</protein>
<keyword evidence="4 10" id="KW-1133">Transmembrane helix</keyword>
<evidence type="ECO:0000256" key="3">
    <source>
        <dbReference type="ARBA" id="ARBA00022692"/>
    </source>
</evidence>
<comment type="subcellular location">
    <subcellularLocation>
        <location evidence="1 10">Cell membrane</location>
        <topology evidence="1 10">Multi-pass membrane protein</topology>
    </subcellularLocation>
</comment>
<gene>
    <name evidence="10" type="primary">fluC</name>
    <name evidence="10" type="synonym">crcB</name>
    <name evidence="11" type="ORF">QCN29_31635</name>
</gene>
<evidence type="ECO:0000313" key="11">
    <source>
        <dbReference type="EMBL" id="MDH2393244.1"/>
    </source>
</evidence>
<evidence type="ECO:0000256" key="1">
    <source>
        <dbReference type="ARBA" id="ARBA00004651"/>
    </source>
</evidence>
<dbReference type="PANTHER" id="PTHR28259:SF1">
    <property type="entry name" value="FLUORIDE EXPORT PROTEIN 1-RELATED"/>
    <property type="match status" value="1"/>
</dbReference>
<comment type="function">
    <text evidence="9 10">Fluoride-specific ion channel. Important for reducing fluoride concentration in the cell, thus reducing its toxicity.</text>
</comment>
<evidence type="ECO:0000256" key="7">
    <source>
        <dbReference type="ARBA" id="ARBA00035120"/>
    </source>
</evidence>
<name>A0ABT6HZL4_9ACTN</name>
<evidence type="ECO:0000313" key="12">
    <source>
        <dbReference type="Proteomes" id="UP001223144"/>
    </source>
</evidence>
<comment type="similarity">
    <text evidence="7 10">Belongs to the fluoride channel Fluc/FEX (TC 1.A.43) family.</text>
</comment>
<feature type="transmembrane region" description="Helical" evidence="10">
    <location>
        <begin position="144"/>
        <end position="165"/>
    </location>
</feature>
<dbReference type="InterPro" id="IPR003691">
    <property type="entry name" value="FluC"/>
</dbReference>
<evidence type="ECO:0000256" key="5">
    <source>
        <dbReference type="ARBA" id="ARBA00023136"/>
    </source>
</evidence>
<feature type="binding site" evidence="10">
    <location>
        <position position="125"/>
    </location>
    <ligand>
        <name>Na(+)</name>
        <dbReference type="ChEBI" id="CHEBI:29101"/>
        <note>structural</note>
    </ligand>
</feature>
<dbReference type="Proteomes" id="UP001223144">
    <property type="component" value="Unassembled WGS sequence"/>
</dbReference>
<feature type="transmembrane region" description="Helical" evidence="10">
    <location>
        <begin position="77"/>
        <end position="99"/>
    </location>
</feature>
<accession>A0ABT6HZL4</accession>
<keyword evidence="2 10" id="KW-1003">Cell membrane</keyword>
<dbReference type="Pfam" id="PF02537">
    <property type="entry name" value="CRCB"/>
    <property type="match status" value="1"/>
</dbReference>
<evidence type="ECO:0000256" key="2">
    <source>
        <dbReference type="ARBA" id="ARBA00022475"/>
    </source>
</evidence>
<comment type="activity regulation">
    <text evidence="10">Na(+) is not transported, but it plays an essential structural role and its presence is essential for fluoride channel function.</text>
</comment>
<keyword evidence="10" id="KW-0813">Transport</keyword>
<reference evidence="11 12" key="1">
    <citation type="submission" date="2023-04" db="EMBL/GenBank/DDBJ databases">
        <title>Streptomyces chengmaiensis sp. nov. isolated from the stem of mangrove plant in Hainan.</title>
        <authorList>
            <person name="Huang X."/>
            <person name="Zhou S."/>
            <person name="Chu X."/>
            <person name="Xie Y."/>
            <person name="Lin Y."/>
        </authorList>
    </citation>
    <scope>NUCLEOTIDE SEQUENCE [LARGE SCALE GENOMIC DNA]</scope>
    <source>
        <strain evidence="11 12">HNM0663</strain>
    </source>
</reference>
<feature type="transmembrane region" description="Helical" evidence="10">
    <location>
        <begin position="111"/>
        <end position="132"/>
    </location>
</feature>
<organism evidence="11 12">
    <name type="scientific">Streptomyces chengmaiensis</name>
    <dbReference type="NCBI Taxonomy" id="3040919"/>
    <lineage>
        <taxon>Bacteria</taxon>
        <taxon>Bacillati</taxon>
        <taxon>Actinomycetota</taxon>
        <taxon>Actinomycetes</taxon>
        <taxon>Kitasatosporales</taxon>
        <taxon>Streptomycetaceae</taxon>
        <taxon>Streptomyces</taxon>
    </lineage>
</organism>
<keyword evidence="5 10" id="KW-0472">Membrane</keyword>
<dbReference type="HAMAP" id="MF_00454">
    <property type="entry name" value="FluC"/>
    <property type="match status" value="1"/>
</dbReference>
<evidence type="ECO:0000256" key="6">
    <source>
        <dbReference type="ARBA" id="ARBA00023303"/>
    </source>
</evidence>
<keyword evidence="3 10" id="KW-0812">Transmembrane</keyword>
<dbReference type="EMBL" id="JARWBG010000060">
    <property type="protein sequence ID" value="MDH2393244.1"/>
    <property type="molecule type" value="Genomic_DNA"/>
</dbReference>
<dbReference type="RefSeq" id="WP_279932463.1">
    <property type="nucleotide sequence ID" value="NZ_JARWBG010000060.1"/>
</dbReference>
<feature type="binding site" evidence="10">
    <location>
        <position position="122"/>
    </location>
    <ligand>
        <name>Na(+)</name>
        <dbReference type="ChEBI" id="CHEBI:29101"/>
        <note>structural</note>
    </ligand>
</feature>
<sequence>MGSGSGGHSNEGYPNYAHGPVSEAIDPDVDLHVPAQRTETAGAHKWQVLGAISAGGAVGALARYAASMHWPAPAGAFPWAVFWVNVAGCCLIGVLMALVSEGGRGTRTHPLVRPFLGVGVLGGFTTFSTYALDFTELLEHEEAGTALAYAGGTVAGAVAAVWLAASATRAVLARTAAS</sequence>
<evidence type="ECO:0000256" key="4">
    <source>
        <dbReference type="ARBA" id="ARBA00022989"/>
    </source>
</evidence>
<comment type="catalytic activity">
    <reaction evidence="8">
        <text>fluoride(in) = fluoride(out)</text>
        <dbReference type="Rhea" id="RHEA:76159"/>
        <dbReference type="ChEBI" id="CHEBI:17051"/>
    </reaction>
    <physiologicalReaction direction="left-to-right" evidence="8">
        <dbReference type="Rhea" id="RHEA:76160"/>
    </physiologicalReaction>
</comment>
<evidence type="ECO:0000256" key="8">
    <source>
        <dbReference type="ARBA" id="ARBA00035585"/>
    </source>
</evidence>
<comment type="caution">
    <text evidence="11">The sequence shown here is derived from an EMBL/GenBank/DDBJ whole genome shotgun (WGS) entry which is preliminary data.</text>
</comment>
<keyword evidence="6 10" id="KW-0407">Ion channel</keyword>
<proteinExistence type="inferred from homology"/>
<keyword evidence="10" id="KW-0915">Sodium</keyword>
<keyword evidence="10" id="KW-0479">Metal-binding</keyword>
<keyword evidence="12" id="KW-1185">Reference proteome</keyword>